<evidence type="ECO:0000256" key="1">
    <source>
        <dbReference type="SAM" id="SignalP"/>
    </source>
</evidence>
<dbReference type="STRING" id="645991.Sgly_1875"/>
<dbReference type="SMART" id="SM00228">
    <property type="entry name" value="PDZ"/>
    <property type="match status" value="1"/>
</dbReference>
<feature type="signal peptide" evidence="1">
    <location>
        <begin position="1"/>
        <end position="27"/>
    </location>
</feature>
<keyword evidence="3" id="KW-0378">Hydrolase</keyword>
<accession>F0T085</accession>
<dbReference type="InterPro" id="IPR036034">
    <property type="entry name" value="PDZ_sf"/>
</dbReference>
<dbReference type="Pfam" id="PF13180">
    <property type="entry name" value="PDZ_2"/>
    <property type="match status" value="1"/>
</dbReference>
<dbReference type="Gene3D" id="2.30.42.10">
    <property type="match status" value="1"/>
</dbReference>
<dbReference type="Proteomes" id="UP000007488">
    <property type="component" value="Chromosome"/>
</dbReference>
<evidence type="ECO:0000313" key="3">
    <source>
        <dbReference type="EMBL" id="ADY56172.1"/>
    </source>
</evidence>
<reference evidence="4" key="2">
    <citation type="submission" date="2011-02" db="EMBL/GenBank/DDBJ databases">
        <title>The complete genome of Syntrophobotulus glycolicus DSM 8271.</title>
        <authorList>
            <person name="Lucas S."/>
            <person name="Copeland A."/>
            <person name="Lapidus A."/>
            <person name="Bruce D."/>
            <person name="Goodwin L."/>
            <person name="Pitluck S."/>
            <person name="Kyrpides N."/>
            <person name="Mavromatis K."/>
            <person name="Pagani I."/>
            <person name="Ivanova N."/>
            <person name="Mikhailova N."/>
            <person name="Chertkov O."/>
            <person name="Held B."/>
            <person name="Detter J.C."/>
            <person name="Tapia R."/>
            <person name="Han C."/>
            <person name="Land M."/>
            <person name="Hauser L."/>
            <person name="Markowitz V."/>
            <person name="Cheng J.-F."/>
            <person name="Hugenholtz P."/>
            <person name="Woyke T."/>
            <person name="Wu D."/>
            <person name="Spring S."/>
            <person name="Schroeder M."/>
            <person name="Brambilla E."/>
            <person name="Klenk H.-P."/>
            <person name="Eisen J.A."/>
        </authorList>
    </citation>
    <scope>NUCLEOTIDE SEQUENCE [LARGE SCALE GENOMIC DNA]</scope>
    <source>
        <strain evidence="4">DSM 8271 / FlGlyR</strain>
    </source>
</reference>
<proteinExistence type="predicted"/>
<dbReference type="eggNOG" id="COG0750">
    <property type="taxonomic scope" value="Bacteria"/>
</dbReference>
<dbReference type="EMBL" id="CP002547">
    <property type="protein sequence ID" value="ADY56172.1"/>
    <property type="molecule type" value="Genomic_DNA"/>
</dbReference>
<dbReference type="InterPro" id="IPR008763">
    <property type="entry name" value="Peptidase_S55"/>
</dbReference>
<dbReference type="OrthoDB" id="9765242at2"/>
<dbReference type="PROSITE" id="PS51494">
    <property type="entry name" value="SPOIVB"/>
    <property type="match status" value="1"/>
</dbReference>
<name>F0T085_SYNGF</name>
<keyword evidence="1" id="KW-0732">Signal</keyword>
<gene>
    <name evidence="3" type="ordered locus">Sgly_1875</name>
</gene>
<feature type="chain" id="PRO_5003257383" evidence="1">
    <location>
        <begin position="28"/>
        <end position="413"/>
    </location>
</feature>
<evidence type="ECO:0000259" key="2">
    <source>
        <dbReference type="PROSITE" id="PS51494"/>
    </source>
</evidence>
<dbReference type="EC" id="3.4.21.116" evidence="3"/>
<organism evidence="3 4">
    <name type="scientific">Syntrophobotulus glycolicus (strain DSM 8271 / FlGlyR)</name>
    <dbReference type="NCBI Taxonomy" id="645991"/>
    <lineage>
        <taxon>Bacteria</taxon>
        <taxon>Bacillati</taxon>
        <taxon>Bacillota</taxon>
        <taxon>Clostridia</taxon>
        <taxon>Eubacteriales</taxon>
        <taxon>Desulfitobacteriaceae</taxon>
        <taxon>Syntrophobotulus</taxon>
    </lineage>
</organism>
<dbReference type="AlphaFoldDB" id="F0T085"/>
<dbReference type="MEROPS" id="S55.001"/>
<dbReference type="KEGG" id="sgy:Sgly_1875"/>
<dbReference type="GO" id="GO:0016787">
    <property type="term" value="F:hydrolase activity"/>
    <property type="evidence" value="ECO:0007669"/>
    <property type="project" value="UniProtKB-KW"/>
</dbReference>
<feature type="domain" description="Peptidase S55" evidence="2">
    <location>
        <begin position="143"/>
        <end position="381"/>
    </location>
</feature>
<dbReference type="InterPro" id="IPR001478">
    <property type="entry name" value="PDZ"/>
</dbReference>
<evidence type="ECO:0000313" key="4">
    <source>
        <dbReference type="Proteomes" id="UP000007488"/>
    </source>
</evidence>
<dbReference type="Pfam" id="PF05580">
    <property type="entry name" value="Peptidase_S55"/>
    <property type="match status" value="1"/>
</dbReference>
<dbReference type="RefSeq" id="WP_013625040.1">
    <property type="nucleotide sequence ID" value="NC_015172.1"/>
</dbReference>
<protein>
    <submittedName>
        <fullName evidence="3">SpoIVB peptidase</fullName>
        <ecNumber evidence="3">3.4.21.116</ecNumber>
    </submittedName>
</protein>
<dbReference type="HOGENOM" id="CLU_035713_1_0_9"/>
<dbReference type="NCBIfam" id="TIGR02860">
    <property type="entry name" value="spore_IV_B"/>
    <property type="match status" value="1"/>
</dbReference>
<keyword evidence="4" id="KW-1185">Reference proteome</keyword>
<dbReference type="SUPFAM" id="SSF50156">
    <property type="entry name" value="PDZ domain-like"/>
    <property type="match status" value="1"/>
</dbReference>
<sequence length="413" mass="45669">MKKYKRRIILFVLLCASLALPPRISMSFPTSISTQSAISFSLFDFFNHENQQPIQSDLRVIPGGQSIGISLRTNGVLIVGYAPIIDSSGKEKFPAKNAGIKIGDMILSINEVKAQNDLQVSEEIDQQCQKNKTINFTIKRGNQILKKQISPVFCSETNRNRIGLFIRDEAAGVGTLTFIEPKQQIFGALGHVITDMDTNEKIELKDGKVIESSISSIEKGKNGDPGEKIGTFMINSNFSGKINKNTESGIYGTLEGKFTNKFYKDGILLGLKSEIIPGPAKIYTVLKNNTIEEFDIEIEKIMLNRNDNKNLIIKITDPKLLDQSGGIVQGMSGSPIVQNQKLIGAVTHVFVNDSTRGYGIFIENMIKDSGLNSSAAAQTGSSFYYLLSYCSKKLSSKNLKYDKFFASYMINFC</sequence>
<dbReference type="InterPro" id="IPR014219">
    <property type="entry name" value="SpoIVB"/>
</dbReference>
<reference evidence="3 4" key="1">
    <citation type="journal article" date="2011" name="Stand. Genomic Sci.">
        <title>Complete genome sequence of Syntrophobotulus glycolicus type strain (FlGlyR).</title>
        <authorList>
            <person name="Han C."/>
            <person name="Mwirichia R."/>
            <person name="Chertkov O."/>
            <person name="Held B."/>
            <person name="Lapidus A."/>
            <person name="Nolan M."/>
            <person name="Lucas S."/>
            <person name="Hammon N."/>
            <person name="Deshpande S."/>
            <person name="Cheng J.F."/>
            <person name="Tapia R."/>
            <person name="Goodwin L."/>
            <person name="Pitluck S."/>
            <person name="Huntemann M."/>
            <person name="Liolios K."/>
            <person name="Ivanova N."/>
            <person name="Pagani I."/>
            <person name="Mavromatis K."/>
            <person name="Ovchinikova G."/>
            <person name="Pati A."/>
            <person name="Chen A."/>
            <person name="Palaniappan K."/>
            <person name="Land M."/>
            <person name="Hauser L."/>
            <person name="Brambilla E.M."/>
            <person name="Rohde M."/>
            <person name="Spring S."/>
            <person name="Sikorski J."/>
            <person name="Goker M."/>
            <person name="Woyke T."/>
            <person name="Bristow J."/>
            <person name="Eisen J.A."/>
            <person name="Markowitz V."/>
            <person name="Hugenholtz P."/>
            <person name="Kyrpides N.C."/>
            <person name="Klenk H.P."/>
            <person name="Detter J.C."/>
        </authorList>
    </citation>
    <scope>NUCLEOTIDE SEQUENCE [LARGE SCALE GENOMIC DNA]</scope>
    <source>
        <strain evidence="4">DSM 8271 / FlGlyR</strain>
    </source>
</reference>